<reference evidence="1" key="1">
    <citation type="submission" date="2020-11" db="EMBL/GenBank/DDBJ databases">
        <authorList>
            <consortium name="DOE Joint Genome Institute"/>
            <person name="Ahrendt S."/>
            <person name="Riley R."/>
            <person name="Andreopoulos W."/>
            <person name="Labutti K."/>
            <person name="Pangilinan J."/>
            <person name="Ruiz-Duenas F.J."/>
            <person name="Barrasa J.M."/>
            <person name="Sanchez-Garcia M."/>
            <person name="Camarero S."/>
            <person name="Miyauchi S."/>
            <person name="Serrano A."/>
            <person name="Linde D."/>
            <person name="Babiker R."/>
            <person name="Drula E."/>
            <person name="Ayuso-Fernandez I."/>
            <person name="Pacheco R."/>
            <person name="Padilla G."/>
            <person name="Ferreira P."/>
            <person name="Barriuso J."/>
            <person name="Kellner H."/>
            <person name="Castanera R."/>
            <person name="Alfaro M."/>
            <person name="Ramirez L."/>
            <person name="Pisabarro A.G."/>
            <person name="Kuo A."/>
            <person name="Tritt A."/>
            <person name="Lipzen A."/>
            <person name="He G."/>
            <person name="Yan M."/>
            <person name="Ng V."/>
            <person name="Cullen D."/>
            <person name="Martin F."/>
            <person name="Rosso M.-N."/>
            <person name="Henrissat B."/>
            <person name="Hibbett D."/>
            <person name="Martinez A.T."/>
            <person name="Grigoriev I.V."/>
        </authorList>
    </citation>
    <scope>NUCLEOTIDE SEQUENCE</scope>
    <source>
        <strain evidence="1">AH 40177</strain>
    </source>
</reference>
<sequence length="88" mass="10125">MIPTSTCFKLSNETKKDYAVSVLAVLAPFRYNVNNLDGPKIHSLFNVMTLKMAVHDSFDQLMLWFEATQTLHRYVVLRSLELSRNSCN</sequence>
<gene>
    <name evidence="1" type="ORF">BDP27DRAFT_308853</name>
</gene>
<dbReference type="EMBL" id="JADNRY010000185">
    <property type="protein sequence ID" value="KAF9061997.1"/>
    <property type="molecule type" value="Genomic_DNA"/>
</dbReference>
<evidence type="ECO:0000313" key="1">
    <source>
        <dbReference type="EMBL" id="KAF9061997.1"/>
    </source>
</evidence>
<accession>A0A9P5U115</accession>
<organism evidence="1 2">
    <name type="scientific">Rhodocollybia butyracea</name>
    <dbReference type="NCBI Taxonomy" id="206335"/>
    <lineage>
        <taxon>Eukaryota</taxon>
        <taxon>Fungi</taxon>
        <taxon>Dikarya</taxon>
        <taxon>Basidiomycota</taxon>
        <taxon>Agaricomycotina</taxon>
        <taxon>Agaricomycetes</taxon>
        <taxon>Agaricomycetidae</taxon>
        <taxon>Agaricales</taxon>
        <taxon>Marasmiineae</taxon>
        <taxon>Omphalotaceae</taxon>
        <taxon>Rhodocollybia</taxon>
    </lineage>
</organism>
<dbReference type="Proteomes" id="UP000772434">
    <property type="component" value="Unassembled WGS sequence"/>
</dbReference>
<keyword evidence="2" id="KW-1185">Reference proteome</keyword>
<name>A0A9P5U115_9AGAR</name>
<proteinExistence type="predicted"/>
<dbReference type="OrthoDB" id="2104739at2759"/>
<dbReference type="AlphaFoldDB" id="A0A9P5U115"/>
<evidence type="ECO:0000313" key="2">
    <source>
        <dbReference type="Proteomes" id="UP000772434"/>
    </source>
</evidence>
<comment type="caution">
    <text evidence="1">The sequence shown here is derived from an EMBL/GenBank/DDBJ whole genome shotgun (WGS) entry which is preliminary data.</text>
</comment>
<protein>
    <submittedName>
        <fullName evidence="1">Uncharacterized protein</fullName>
    </submittedName>
</protein>